<accession>A0ACC2J870</accession>
<proteinExistence type="predicted"/>
<evidence type="ECO:0000313" key="2">
    <source>
        <dbReference type="Proteomes" id="UP001153334"/>
    </source>
</evidence>
<gene>
    <name evidence="1" type="ORF">ONZ43_g494</name>
</gene>
<comment type="caution">
    <text evidence="1">The sequence shown here is derived from an EMBL/GenBank/DDBJ whole genome shotgun (WGS) entry which is preliminary data.</text>
</comment>
<organism evidence="1 2">
    <name type="scientific">Nemania bipapillata</name>
    <dbReference type="NCBI Taxonomy" id="110536"/>
    <lineage>
        <taxon>Eukaryota</taxon>
        <taxon>Fungi</taxon>
        <taxon>Dikarya</taxon>
        <taxon>Ascomycota</taxon>
        <taxon>Pezizomycotina</taxon>
        <taxon>Sordariomycetes</taxon>
        <taxon>Xylariomycetidae</taxon>
        <taxon>Xylariales</taxon>
        <taxon>Xylariaceae</taxon>
        <taxon>Nemania</taxon>
    </lineage>
</organism>
<dbReference type="EMBL" id="JAPESX010000062">
    <property type="protein sequence ID" value="KAJ8123602.1"/>
    <property type="molecule type" value="Genomic_DNA"/>
</dbReference>
<reference evidence="1" key="1">
    <citation type="submission" date="2022-11" db="EMBL/GenBank/DDBJ databases">
        <title>Genome Sequence of Nemania bipapillata.</title>
        <authorList>
            <person name="Buettner E."/>
        </authorList>
    </citation>
    <scope>NUCLEOTIDE SEQUENCE</scope>
    <source>
        <strain evidence="1">CP14</strain>
    </source>
</reference>
<name>A0ACC2J870_9PEZI</name>
<sequence length="283" mass="32748">MPARLPKSATLSSFRASKSRSKIPHSQKFWRYETGEDPEANFKPTSVVLSPVETQERLLSHRHALVLRSKSVLTASLMENAKVRIGLKKWLNGGAQAELPTARYDKWNAQFHKITRQVKTFRIWFLDYQTMRNVTRIMTFLRTNDGPPVAQQSLGVKLALVLSRMERTVSARHVEELSEARETLFEIANNLRFLEKRHIAGRIRQGPEEVTEPTEFSIRFPSVWLRRIEKQLFTVEVLSLELIVRKTLLVGPQIERETLTKLRKMGYPMRDFTALSFAEPGFD</sequence>
<protein>
    <submittedName>
        <fullName evidence="1">Uncharacterized protein</fullName>
    </submittedName>
</protein>
<dbReference type="Proteomes" id="UP001153334">
    <property type="component" value="Unassembled WGS sequence"/>
</dbReference>
<evidence type="ECO:0000313" key="1">
    <source>
        <dbReference type="EMBL" id="KAJ8123602.1"/>
    </source>
</evidence>
<keyword evidence="2" id="KW-1185">Reference proteome</keyword>